<dbReference type="InterPro" id="IPR005467">
    <property type="entry name" value="His_kinase_dom"/>
</dbReference>
<keyword evidence="5" id="KW-0808">Transferase</keyword>
<dbReference type="PANTHER" id="PTHR45339">
    <property type="entry name" value="HYBRID SIGNAL TRANSDUCTION HISTIDINE KINASE J"/>
    <property type="match status" value="1"/>
</dbReference>
<dbReference type="Proteomes" id="UP001139031">
    <property type="component" value="Unassembled WGS sequence"/>
</dbReference>
<keyword evidence="14" id="KW-1185">Reference proteome</keyword>
<comment type="catalytic activity">
    <reaction evidence="1">
        <text>ATP + protein L-histidine = ADP + protein N-phospho-L-histidine.</text>
        <dbReference type="EC" id="2.7.13.3"/>
    </reaction>
</comment>
<evidence type="ECO:0000256" key="5">
    <source>
        <dbReference type="ARBA" id="ARBA00022679"/>
    </source>
</evidence>
<comment type="caution">
    <text evidence="13">The sequence shown here is derived from an EMBL/GenBank/DDBJ whole genome shotgun (WGS) entry which is preliminary data.</text>
</comment>
<feature type="modified residue" description="4-aspartylphosphate" evidence="8">
    <location>
        <position position="853"/>
    </location>
</feature>
<keyword evidence="9" id="KW-0175">Coiled coil</keyword>
<comment type="subcellular location">
    <subcellularLocation>
        <location evidence="2">Membrane</location>
    </subcellularLocation>
</comment>
<dbReference type="Pfam" id="PF00512">
    <property type="entry name" value="HisKA"/>
    <property type="match status" value="1"/>
</dbReference>
<dbReference type="CDD" id="cd17546">
    <property type="entry name" value="REC_hyHK_CKI1_RcsC-like"/>
    <property type="match status" value="1"/>
</dbReference>
<dbReference type="CDD" id="cd00082">
    <property type="entry name" value="HisKA"/>
    <property type="match status" value="1"/>
</dbReference>
<dbReference type="SMART" id="SM00387">
    <property type="entry name" value="HATPase_c"/>
    <property type="match status" value="1"/>
</dbReference>
<dbReference type="SUPFAM" id="SSF52172">
    <property type="entry name" value="CheY-like"/>
    <property type="match status" value="3"/>
</dbReference>
<dbReference type="PRINTS" id="PR00344">
    <property type="entry name" value="BCTRLSENSOR"/>
</dbReference>
<dbReference type="SMART" id="SM00304">
    <property type="entry name" value="HAMP"/>
    <property type="match status" value="1"/>
</dbReference>
<sequence>MPRVSLPRSVVEAPELLRPLLDTLRSLDPSRRLPAGEPGLIGELYAACNDLLDQNRRLVRDLDRVRAEVARVGGITPADRVDSMVIALGAQLRALADVVVAVTEGDLTRAIPSDARGQFGALAHSIGLMIANLRDTTRKNNEQDWLKTNLARITRLLQGHRDRAQLAALVLRELTPLVRAQLGLFYLVEGGEPGDPEPPRLRLLSSWAVASEQARQVVRFGEGLVGQCALERRRILLTDVPDGYLKIGSGLGEASPRSVVVLPVVFEGELKAVVELASFHAFGDIHLAFLDQLTESIGIVLHTLAASIRTEELLAQSQSLAEELREQQRELTATNRRLEQQALALQASEERLRLQQEELQQTNRELEERSELLQQQNLEVERNNREIERAKLDLEERAQQLILSSKYKSEFLANMSHELRTPLNSLLILAQLLADNPEGNLEAKQVEFARTIHSAGSELLALINDILDLSKIESGTMGIDIDELMIESLRDQVERSFRPVAETRRLAFEIEVGADVPPVIYTDPRRLLQVLKNLLSNAFKFTDKGKVDLRIEAVPDRQGRAGEVISFSVTDTGIGIPPHKQRIIFEAFQQADGTTSRRYGGTGLGLSISREIARLLGGEIVVRSAPGAGSTFTLLIPQTPEAVLGTATSVNLHEQEGGTDGAAPMPLRDDRERIVPGDRTLLIIEDDTTFARLILDLAREKGFKGLVALRGDDGLALARDVRPDAITLDLNLPGLDGWTVLDRLKHDPRTRHIPVHLISGAEVDARPRALKRGALAFLPKPVSREALAAALADVKGFVERRVRSLLIVEDDAEQREALVDLIGDDDVEATAVATAEEGLALLRERHFDCAVLDLGLPAMTGLEMIRAIRSDDRLRELPIVVHTGQTLSADEEAELGRMTEAIIVKSPQSQEHLLDETALFLHRVESDLPSSRRQLALHVDVDPVFHGKRVLVVDDDVRNIFAITSVLERHKMRVLYAEDGRRGLEILRDNPDIHAVLLDVMMPEMDGYEAMKEIRKDPRFAALPIIALTAKAMRGDREKCLGAGASDYITKPVEPDRLLSLLRVWLYG</sequence>
<dbReference type="CDD" id="cd00156">
    <property type="entry name" value="REC"/>
    <property type="match status" value="1"/>
</dbReference>
<dbReference type="Gene3D" id="3.30.565.10">
    <property type="entry name" value="Histidine kinase-like ATPase, C-terminal domain"/>
    <property type="match status" value="1"/>
</dbReference>
<feature type="domain" description="Response regulatory" evidence="11">
    <location>
        <begin position="680"/>
        <end position="795"/>
    </location>
</feature>
<proteinExistence type="predicted"/>
<evidence type="ECO:0000256" key="9">
    <source>
        <dbReference type="SAM" id="Coils"/>
    </source>
</evidence>
<evidence type="ECO:0000259" key="12">
    <source>
        <dbReference type="PROSITE" id="PS50885"/>
    </source>
</evidence>
<evidence type="ECO:0000256" key="2">
    <source>
        <dbReference type="ARBA" id="ARBA00004370"/>
    </source>
</evidence>
<feature type="coiled-coil region" evidence="9">
    <location>
        <begin position="310"/>
        <end position="404"/>
    </location>
</feature>
<dbReference type="RefSeq" id="WP_224196475.1">
    <property type="nucleotide sequence ID" value="NZ_JAIRAU010000049.1"/>
</dbReference>
<dbReference type="SUPFAM" id="SSF55874">
    <property type="entry name" value="ATPase domain of HSP90 chaperone/DNA topoisomerase II/histidine kinase"/>
    <property type="match status" value="1"/>
</dbReference>
<dbReference type="SMART" id="SM00448">
    <property type="entry name" value="REC"/>
    <property type="match status" value="3"/>
</dbReference>
<dbReference type="EMBL" id="JAIRAU010000049">
    <property type="protein sequence ID" value="MBZ5714742.1"/>
    <property type="molecule type" value="Genomic_DNA"/>
</dbReference>
<reference evidence="13" key="1">
    <citation type="submission" date="2021-08" db="EMBL/GenBank/DDBJ databases">
        <authorList>
            <person name="Stevens D.C."/>
        </authorList>
    </citation>
    <scope>NUCLEOTIDE SEQUENCE</scope>
    <source>
        <strain evidence="13">DSM 53165</strain>
    </source>
</reference>
<evidence type="ECO:0000256" key="1">
    <source>
        <dbReference type="ARBA" id="ARBA00000085"/>
    </source>
</evidence>
<feature type="domain" description="Response regulatory" evidence="11">
    <location>
        <begin position="804"/>
        <end position="920"/>
    </location>
</feature>
<evidence type="ECO:0000259" key="11">
    <source>
        <dbReference type="PROSITE" id="PS50110"/>
    </source>
</evidence>
<dbReference type="InterPro" id="IPR001789">
    <property type="entry name" value="Sig_transdc_resp-reg_receiver"/>
</dbReference>
<feature type="domain" description="HAMP" evidence="12">
    <location>
        <begin position="86"/>
        <end position="138"/>
    </location>
</feature>
<evidence type="ECO:0000256" key="4">
    <source>
        <dbReference type="ARBA" id="ARBA00022553"/>
    </source>
</evidence>
<dbReference type="EC" id="2.7.13.3" evidence="3"/>
<dbReference type="PROSITE" id="PS50109">
    <property type="entry name" value="HIS_KIN"/>
    <property type="match status" value="1"/>
</dbReference>
<evidence type="ECO:0000313" key="13">
    <source>
        <dbReference type="EMBL" id="MBZ5714742.1"/>
    </source>
</evidence>
<keyword evidence="6" id="KW-0418">Kinase</keyword>
<keyword evidence="7" id="KW-0902">Two-component regulatory system</keyword>
<feature type="modified residue" description="4-aspartylphosphate" evidence="8">
    <location>
        <position position="729"/>
    </location>
</feature>
<dbReference type="SUPFAM" id="SSF55781">
    <property type="entry name" value="GAF domain-like"/>
    <property type="match status" value="1"/>
</dbReference>
<dbReference type="PROSITE" id="PS50110">
    <property type="entry name" value="RESPONSE_REGULATORY"/>
    <property type="match status" value="3"/>
</dbReference>
<protein>
    <recommendedName>
        <fullName evidence="3">histidine kinase</fullName>
        <ecNumber evidence="3">2.7.13.3</ecNumber>
    </recommendedName>
</protein>
<dbReference type="InterPro" id="IPR003018">
    <property type="entry name" value="GAF"/>
</dbReference>
<evidence type="ECO:0000313" key="14">
    <source>
        <dbReference type="Proteomes" id="UP001139031"/>
    </source>
</evidence>
<dbReference type="SMART" id="SM00388">
    <property type="entry name" value="HisKA"/>
    <property type="match status" value="1"/>
</dbReference>
<feature type="domain" description="Response regulatory" evidence="11">
    <location>
        <begin position="949"/>
        <end position="1066"/>
    </location>
</feature>
<dbReference type="InterPro" id="IPR004358">
    <property type="entry name" value="Sig_transdc_His_kin-like_C"/>
</dbReference>
<dbReference type="Pfam" id="PF13185">
    <property type="entry name" value="GAF_2"/>
    <property type="match status" value="1"/>
</dbReference>
<dbReference type="SUPFAM" id="SSF47384">
    <property type="entry name" value="Homodimeric domain of signal transducing histidine kinase"/>
    <property type="match status" value="1"/>
</dbReference>
<dbReference type="InterPro" id="IPR011006">
    <property type="entry name" value="CheY-like_superfamily"/>
</dbReference>
<dbReference type="CDD" id="cd16922">
    <property type="entry name" value="HATPase_EvgS-ArcB-TorS-like"/>
    <property type="match status" value="1"/>
</dbReference>
<dbReference type="InterPro" id="IPR029016">
    <property type="entry name" value="GAF-like_dom_sf"/>
</dbReference>
<dbReference type="Gene3D" id="1.10.287.130">
    <property type="match status" value="1"/>
</dbReference>
<evidence type="ECO:0000256" key="8">
    <source>
        <dbReference type="PROSITE-ProRule" id="PRU00169"/>
    </source>
</evidence>
<dbReference type="PROSITE" id="PS50885">
    <property type="entry name" value="HAMP"/>
    <property type="match status" value="1"/>
</dbReference>
<dbReference type="InterPro" id="IPR003660">
    <property type="entry name" value="HAMP_dom"/>
</dbReference>
<evidence type="ECO:0000256" key="3">
    <source>
        <dbReference type="ARBA" id="ARBA00012438"/>
    </source>
</evidence>
<evidence type="ECO:0000259" key="10">
    <source>
        <dbReference type="PROSITE" id="PS50109"/>
    </source>
</evidence>
<evidence type="ECO:0000256" key="7">
    <source>
        <dbReference type="ARBA" id="ARBA00023012"/>
    </source>
</evidence>
<gene>
    <name evidence="13" type="ORF">K7C98_36390</name>
</gene>
<dbReference type="Pfam" id="PF00072">
    <property type="entry name" value="Response_reg"/>
    <property type="match status" value="3"/>
</dbReference>
<dbReference type="InterPro" id="IPR003594">
    <property type="entry name" value="HATPase_dom"/>
</dbReference>
<dbReference type="Pfam" id="PF02518">
    <property type="entry name" value="HATPase_c"/>
    <property type="match status" value="1"/>
</dbReference>
<dbReference type="Gene3D" id="3.30.450.40">
    <property type="match status" value="1"/>
</dbReference>
<name>A0ABS7U2J4_9BACT</name>
<dbReference type="CDD" id="cd06225">
    <property type="entry name" value="HAMP"/>
    <property type="match status" value="1"/>
</dbReference>
<dbReference type="InterPro" id="IPR003661">
    <property type="entry name" value="HisK_dim/P_dom"/>
</dbReference>
<keyword evidence="4 8" id="KW-0597">Phosphoprotein</keyword>
<dbReference type="InterPro" id="IPR036890">
    <property type="entry name" value="HATPase_C_sf"/>
</dbReference>
<feature type="domain" description="Histidine kinase" evidence="10">
    <location>
        <begin position="414"/>
        <end position="640"/>
    </location>
</feature>
<accession>A0ABS7U2J4</accession>
<evidence type="ECO:0000256" key="6">
    <source>
        <dbReference type="ARBA" id="ARBA00022777"/>
    </source>
</evidence>
<feature type="modified residue" description="4-aspartylphosphate" evidence="8">
    <location>
        <position position="999"/>
    </location>
</feature>
<dbReference type="PANTHER" id="PTHR45339:SF1">
    <property type="entry name" value="HYBRID SIGNAL TRANSDUCTION HISTIDINE KINASE J"/>
    <property type="match status" value="1"/>
</dbReference>
<dbReference type="InterPro" id="IPR036097">
    <property type="entry name" value="HisK_dim/P_sf"/>
</dbReference>
<organism evidence="13 14">
    <name type="scientific">Nannocystis pusilla</name>
    <dbReference type="NCBI Taxonomy" id="889268"/>
    <lineage>
        <taxon>Bacteria</taxon>
        <taxon>Pseudomonadati</taxon>
        <taxon>Myxococcota</taxon>
        <taxon>Polyangia</taxon>
        <taxon>Nannocystales</taxon>
        <taxon>Nannocystaceae</taxon>
        <taxon>Nannocystis</taxon>
    </lineage>
</organism>
<dbReference type="Gene3D" id="3.40.50.2300">
    <property type="match status" value="3"/>
</dbReference>